<keyword evidence="3 6" id="KW-0812">Transmembrane</keyword>
<protein>
    <recommendedName>
        <fullName evidence="7">Type II secretion system protein GspF domain-containing protein</fullName>
    </recommendedName>
</protein>
<evidence type="ECO:0000313" key="9">
    <source>
        <dbReference type="Proteomes" id="UP000440513"/>
    </source>
</evidence>
<reference evidence="8 9" key="1">
    <citation type="submission" date="2019-08" db="EMBL/GenBank/DDBJ databases">
        <title>In-depth cultivation of the pig gut microbiome towards novel bacterial diversity and tailored functional studies.</title>
        <authorList>
            <person name="Wylensek D."/>
            <person name="Hitch T.C.A."/>
            <person name="Clavel T."/>
        </authorList>
    </citation>
    <scope>NUCLEOTIDE SEQUENCE [LARGE SCALE GENOMIC DNA]</scope>
    <source>
        <strain evidence="8 9">BSM-380-WT-5A</strain>
    </source>
</reference>
<dbReference type="AlphaFoldDB" id="A0A7X2P1D4"/>
<feature type="transmembrane region" description="Helical" evidence="6">
    <location>
        <begin position="50"/>
        <end position="66"/>
    </location>
</feature>
<name>A0A7X2P1D4_9FIRM</name>
<feature type="transmembrane region" description="Helical" evidence="6">
    <location>
        <begin position="72"/>
        <end position="88"/>
    </location>
</feature>
<keyword evidence="2" id="KW-1003">Cell membrane</keyword>
<gene>
    <name evidence="8" type="ORF">FYJ57_02810</name>
</gene>
<evidence type="ECO:0000256" key="3">
    <source>
        <dbReference type="ARBA" id="ARBA00022692"/>
    </source>
</evidence>
<feature type="transmembrane region" description="Helical" evidence="6">
    <location>
        <begin position="249"/>
        <end position="269"/>
    </location>
</feature>
<evidence type="ECO:0000313" key="8">
    <source>
        <dbReference type="EMBL" id="MST65685.1"/>
    </source>
</evidence>
<keyword evidence="9" id="KW-1185">Reference proteome</keyword>
<dbReference type="EMBL" id="VUMS01000004">
    <property type="protein sequence ID" value="MST65685.1"/>
    <property type="molecule type" value="Genomic_DNA"/>
</dbReference>
<evidence type="ECO:0000259" key="7">
    <source>
        <dbReference type="Pfam" id="PF00482"/>
    </source>
</evidence>
<comment type="subcellular location">
    <subcellularLocation>
        <location evidence="1">Cell membrane</location>
        <topology evidence="1">Multi-pass membrane protein</topology>
    </subcellularLocation>
</comment>
<dbReference type="GO" id="GO:0005886">
    <property type="term" value="C:plasma membrane"/>
    <property type="evidence" value="ECO:0007669"/>
    <property type="project" value="UniProtKB-SubCell"/>
</dbReference>
<accession>A0A7X2P1D4</accession>
<organism evidence="8 9">
    <name type="scientific">Oliverpabstia intestinalis</name>
    <dbReference type="NCBI Taxonomy" id="2606633"/>
    <lineage>
        <taxon>Bacteria</taxon>
        <taxon>Bacillati</taxon>
        <taxon>Bacillota</taxon>
        <taxon>Clostridia</taxon>
        <taxon>Lachnospirales</taxon>
        <taxon>Lachnospiraceae</taxon>
        <taxon>Oliverpabstia</taxon>
    </lineage>
</organism>
<dbReference type="InterPro" id="IPR018076">
    <property type="entry name" value="T2SS_GspF_dom"/>
</dbReference>
<proteinExistence type="predicted"/>
<dbReference type="Proteomes" id="UP000440513">
    <property type="component" value="Unassembled WGS sequence"/>
</dbReference>
<evidence type="ECO:0000256" key="4">
    <source>
        <dbReference type="ARBA" id="ARBA00022989"/>
    </source>
</evidence>
<keyword evidence="5 6" id="KW-0472">Membrane</keyword>
<evidence type="ECO:0000256" key="1">
    <source>
        <dbReference type="ARBA" id="ARBA00004651"/>
    </source>
</evidence>
<dbReference type="Pfam" id="PF00482">
    <property type="entry name" value="T2SSF"/>
    <property type="match status" value="1"/>
</dbReference>
<dbReference type="PANTHER" id="PTHR35007">
    <property type="entry name" value="INTEGRAL MEMBRANE PROTEIN-RELATED"/>
    <property type="match status" value="1"/>
</dbReference>
<comment type="caution">
    <text evidence="8">The sequence shown here is derived from an EMBL/GenBank/DDBJ whole genome shotgun (WGS) entry which is preliminary data.</text>
</comment>
<feature type="domain" description="Type II secretion system protein GspF" evidence="7">
    <location>
        <begin position="112"/>
        <end position="239"/>
    </location>
</feature>
<evidence type="ECO:0000256" key="2">
    <source>
        <dbReference type="ARBA" id="ARBA00022475"/>
    </source>
</evidence>
<evidence type="ECO:0000256" key="5">
    <source>
        <dbReference type="ARBA" id="ARBA00023136"/>
    </source>
</evidence>
<dbReference type="PANTHER" id="PTHR35007:SF1">
    <property type="entry name" value="PILUS ASSEMBLY PROTEIN"/>
    <property type="match status" value="1"/>
</dbReference>
<keyword evidence="4 6" id="KW-1133">Transmembrane helix</keyword>
<evidence type="ECO:0000256" key="6">
    <source>
        <dbReference type="SAM" id="Phobius"/>
    </source>
</evidence>
<feature type="transmembrane region" description="Helical" evidence="6">
    <location>
        <begin position="226"/>
        <end position="243"/>
    </location>
</feature>
<sequence>MRMERYGCMDCIEGKKISLKRSENYSTGKNWNAVSVRQNYKIYVLSEKEWILCILQSIGITGIINFFCYRSWWAWGLGIPIGIWYVRWRKKELAERRRRILRNHFKEVLQGLQTAVRAGYSMEQGVTECRREMERLFGNGDDLVRELRYMESQMQVGVPVEQLFWNLGQRSGVEEIRNFGDIFLIARRSGGNLGKILGNLAEVLGEKIRVTGEIQVAIAGKKLEQLVMSMVPGVMILYMQVTSRGFLDVLYHNLPGVLVMTGCLGVYLFSFRMGRKIVRIQV</sequence>